<dbReference type="AlphaFoldDB" id="Q488A6"/>
<protein>
    <submittedName>
        <fullName evidence="1">Uncharacterized protein</fullName>
    </submittedName>
</protein>
<evidence type="ECO:0000313" key="2">
    <source>
        <dbReference type="Proteomes" id="UP000000547"/>
    </source>
</evidence>
<organism evidence="1 2">
    <name type="scientific">Colwellia psychrerythraea (strain 34H / ATCC BAA-681)</name>
    <name type="common">Vibrio psychroerythus</name>
    <dbReference type="NCBI Taxonomy" id="167879"/>
    <lineage>
        <taxon>Bacteria</taxon>
        <taxon>Pseudomonadati</taxon>
        <taxon>Pseudomonadota</taxon>
        <taxon>Gammaproteobacteria</taxon>
        <taxon>Alteromonadales</taxon>
        <taxon>Colwelliaceae</taxon>
        <taxon>Colwellia</taxon>
    </lineage>
</organism>
<dbReference type="Proteomes" id="UP000000547">
    <property type="component" value="Chromosome"/>
</dbReference>
<name>Q488A6_COLP3</name>
<accession>Q488A6</accession>
<proteinExistence type="predicted"/>
<gene>
    <name evidence="1" type="ordered locus">CPS_0860</name>
</gene>
<evidence type="ECO:0000313" key="1">
    <source>
        <dbReference type="EMBL" id="AAZ25414.1"/>
    </source>
</evidence>
<dbReference type="HOGENOM" id="CLU_3060476_0_0_6"/>
<dbReference type="STRING" id="167879.CPS_0860"/>
<sequence length="53" mass="5935">MHLFLREQPLIKRGALIMNRSGTLKLASSSGAGITLNTKRRFIYATTMDKRAV</sequence>
<dbReference type="EMBL" id="CP000083">
    <property type="protein sequence ID" value="AAZ25414.1"/>
    <property type="molecule type" value="Genomic_DNA"/>
</dbReference>
<dbReference type="KEGG" id="cps:CPS_0860"/>
<reference evidence="1" key="1">
    <citation type="journal article" date="2005" name="Proc. Natl. Acad. Sci. U.S.A.">
        <title>The psychrophilic lifestyle as revealed by the genome sequence of Colwellia psychrerythraea 34H through genomic and proteomic analyses.</title>
        <authorList>
            <person name="Methe B.A."/>
            <person name="Nelson K.E."/>
            <person name="Deming J.W."/>
            <person name="Momen B."/>
            <person name="Melamud E."/>
            <person name="Zhang X."/>
            <person name="Moult J."/>
            <person name="Madupu R."/>
            <person name="Nelson W.C."/>
            <person name="Dodson R.J."/>
            <person name="Brinkac L.M."/>
            <person name="Daugherty S.C."/>
            <person name="Durkin A.S."/>
            <person name="DeBoy R.T."/>
            <person name="Kolonay J.F."/>
            <person name="Sullivan S.A."/>
            <person name="Zhou L."/>
            <person name="Davidsen T.M."/>
            <person name="Wu M."/>
            <person name="Huston A.L."/>
            <person name="Lewis M."/>
            <person name="Weaver B."/>
            <person name="Weidman J.F."/>
            <person name="Khouri H."/>
            <person name="Utterback T.R."/>
            <person name="Feldblyum T.V."/>
            <person name="Fraser C.M."/>
        </authorList>
    </citation>
    <scope>NUCLEOTIDE SEQUENCE [LARGE SCALE GENOMIC DNA]</scope>
    <source>
        <strain evidence="1">34H</strain>
    </source>
</reference>